<name>A0A6J5LFM1_9CAUD</name>
<gene>
    <name evidence="2" type="ORF">UFOVP254_25</name>
    <name evidence="1" type="ORF">UFOVP76_28</name>
</gene>
<dbReference type="EMBL" id="LR796204">
    <property type="protein sequence ID" value="CAB4126924.1"/>
    <property type="molecule type" value="Genomic_DNA"/>
</dbReference>
<protein>
    <recommendedName>
        <fullName evidence="3">DNA transfer protein</fullName>
    </recommendedName>
</protein>
<sequence length="274" mass="28145">MTFWVAGAAIGGSILSSNAASSAADTQAAAADRASQLQKEMFDKQVSLQEPFRQGGMAAQNRLMTLLGLGGTPAGGGSGGMGAVGGAVLDALNGGTFNGLNVNTASPDYGKYARDFQMSDFQQDPGYAFRLSEGMKALDRSAAARGGLLSGATLKGAERYGQDMASQEYQNAFNRYQINRANQLNPLQSLMGAGQTGANTLTSAAGTLGSQLGSNAIGAGNARASGYVGSANAWNNAIGQGVNQYNWTNAMNRIFPQGNAYDTANAATANMYNS</sequence>
<accession>A0A6J5LFM1</accession>
<evidence type="ECO:0000313" key="2">
    <source>
        <dbReference type="EMBL" id="CAB4132981.1"/>
    </source>
</evidence>
<proteinExistence type="predicted"/>
<reference evidence="2" key="1">
    <citation type="submission" date="2020-04" db="EMBL/GenBank/DDBJ databases">
        <authorList>
            <person name="Chiriac C."/>
            <person name="Salcher M."/>
            <person name="Ghai R."/>
            <person name="Kavagutti S V."/>
        </authorList>
    </citation>
    <scope>NUCLEOTIDE SEQUENCE</scope>
</reference>
<evidence type="ECO:0000313" key="1">
    <source>
        <dbReference type="EMBL" id="CAB4126924.1"/>
    </source>
</evidence>
<evidence type="ECO:0008006" key="3">
    <source>
        <dbReference type="Google" id="ProtNLM"/>
    </source>
</evidence>
<organism evidence="2">
    <name type="scientific">uncultured Caudovirales phage</name>
    <dbReference type="NCBI Taxonomy" id="2100421"/>
    <lineage>
        <taxon>Viruses</taxon>
        <taxon>Duplodnaviria</taxon>
        <taxon>Heunggongvirae</taxon>
        <taxon>Uroviricota</taxon>
        <taxon>Caudoviricetes</taxon>
        <taxon>Peduoviridae</taxon>
        <taxon>Maltschvirus</taxon>
        <taxon>Maltschvirus maltsch</taxon>
    </lineage>
</organism>
<dbReference type="EMBL" id="LR796269">
    <property type="protein sequence ID" value="CAB4132981.1"/>
    <property type="molecule type" value="Genomic_DNA"/>
</dbReference>